<accession>A0A1H6WT23</accession>
<organism evidence="2 3">
    <name type="scientific">Pseudomonas linyingensis</name>
    <dbReference type="NCBI Taxonomy" id="915471"/>
    <lineage>
        <taxon>Bacteria</taxon>
        <taxon>Pseudomonadati</taxon>
        <taxon>Pseudomonadota</taxon>
        <taxon>Gammaproteobacteria</taxon>
        <taxon>Pseudomonadales</taxon>
        <taxon>Pseudomonadaceae</taxon>
        <taxon>Pseudomonas</taxon>
    </lineage>
</organism>
<name>A0A1H6WT23_9PSED</name>
<dbReference type="InterPro" id="IPR005146">
    <property type="entry name" value="B3/B4_tRNA-bd"/>
</dbReference>
<dbReference type="InterPro" id="IPR020825">
    <property type="entry name" value="Phe-tRNA_synthase-like_B3/B4"/>
</dbReference>
<dbReference type="OrthoDB" id="276580at2"/>
<evidence type="ECO:0000313" key="3">
    <source>
        <dbReference type="Proteomes" id="UP000242930"/>
    </source>
</evidence>
<keyword evidence="3" id="KW-1185">Reference proteome</keyword>
<dbReference type="PANTHER" id="PTHR39209:SF2">
    <property type="entry name" value="CYTOPLASMIC PROTEIN"/>
    <property type="match status" value="1"/>
</dbReference>
<dbReference type="Pfam" id="PF03483">
    <property type="entry name" value="B3_4"/>
    <property type="match status" value="1"/>
</dbReference>
<dbReference type="PANTHER" id="PTHR39209">
    <property type="match status" value="1"/>
</dbReference>
<gene>
    <name evidence="2" type="ORF">SAMN05216201_105245</name>
</gene>
<dbReference type="GO" id="GO:0003723">
    <property type="term" value="F:RNA binding"/>
    <property type="evidence" value="ECO:0007669"/>
    <property type="project" value="InterPro"/>
</dbReference>
<dbReference type="RefSeq" id="WP_090309839.1">
    <property type="nucleotide sequence ID" value="NZ_FNZE01000005.1"/>
</dbReference>
<sequence>MLIPVFRLDTPADLGLKAIAFTLHGLNNRTASAGLQHRLHELRADFDAERCLILQQGFSALRQQVGRRPGALPPSPQALLELYQARGRLPSVSPLIDLASQWSLNSSLSISAHDLKHLRLPVTLGMSRGGERFQMRHNLPPVILPAGEYVYFDGRGQVLSRMESLQSAATAVHGDTRSALLIIQGHAQTDSDELYAVAEGLKADLQEYCCGSLLRPPQAPFARIAVGQ</sequence>
<dbReference type="AlphaFoldDB" id="A0A1H6WT23"/>
<dbReference type="Proteomes" id="UP000242930">
    <property type="component" value="Unassembled WGS sequence"/>
</dbReference>
<reference evidence="3" key="1">
    <citation type="submission" date="2016-10" db="EMBL/GenBank/DDBJ databases">
        <authorList>
            <person name="Varghese N."/>
            <person name="Submissions S."/>
        </authorList>
    </citation>
    <scope>NUCLEOTIDE SEQUENCE [LARGE SCALE GENOMIC DNA]</scope>
    <source>
        <strain evidence="3">LMG 25967</strain>
    </source>
</reference>
<dbReference type="Gene3D" id="3.50.40.10">
    <property type="entry name" value="Phenylalanyl-trna Synthetase, Chain B, domain 3"/>
    <property type="match status" value="1"/>
</dbReference>
<dbReference type="STRING" id="915471.SAMN05216201_105245"/>
<proteinExistence type="predicted"/>
<feature type="domain" description="B3/B4 tRNA-binding" evidence="1">
    <location>
        <begin position="65"/>
        <end position="188"/>
    </location>
</feature>
<evidence type="ECO:0000259" key="1">
    <source>
        <dbReference type="Pfam" id="PF03483"/>
    </source>
</evidence>
<protein>
    <submittedName>
        <fullName evidence="2">B3/B4 domain-containing protein (DNA/RNA-binding domain of Phe-tRNA-synthetase)</fullName>
    </submittedName>
</protein>
<dbReference type="SUPFAM" id="SSF56037">
    <property type="entry name" value="PheT/TilS domain"/>
    <property type="match status" value="1"/>
</dbReference>
<evidence type="ECO:0000313" key="2">
    <source>
        <dbReference type="EMBL" id="SEJ20109.1"/>
    </source>
</evidence>
<dbReference type="GO" id="GO:0004826">
    <property type="term" value="F:phenylalanine-tRNA ligase activity"/>
    <property type="evidence" value="ECO:0007669"/>
    <property type="project" value="InterPro"/>
</dbReference>
<dbReference type="EMBL" id="FNZE01000005">
    <property type="protein sequence ID" value="SEJ20109.1"/>
    <property type="molecule type" value="Genomic_DNA"/>
</dbReference>